<keyword evidence="1" id="KW-0812">Transmembrane</keyword>
<name>A0A382FIB1_9ZZZZ</name>
<dbReference type="AlphaFoldDB" id="A0A382FIB1"/>
<gene>
    <name evidence="2" type="ORF">METZ01_LOCUS215692</name>
</gene>
<dbReference type="EMBL" id="UINC01050179">
    <property type="protein sequence ID" value="SVB62838.1"/>
    <property type="molecule type" value="Genomic_DNA"/>
</dbReference>
<reference evidence="2" key="1">
    <citation type="submission" date="2018-05" db="EMBL/GenBank/DDBJ databases">
        <authorList>
            <person name="Lanie J.A."/>
            <person name="Ng W.-L."/>
            <person name="Kazmierczak K.M."/>
            <person name="Andrzejewski T.M."/>
            <person name="Davidsen T.M."/>
            <person name="Wayne K.J."/>
            <person name="Tettelin H."/>
            <person name="Glass J.I."/>
            <person name="Rusch D."/>
            <person name="Podicherti R."/>
            <person name="Tsui H.-C.T."/>
            <person name="Winkler M.E."/>
        </authorList>
    </citation>
    <scope>NUCLEOTIDE SEQUENCE</scope>
</reference>
<organism evidence="2">
    <name type="scientific">marine metagenome</name>
    <dbReference type="NCBI Taxonomy" id="408172"/>
    <lineage>
        <taxon>unclassified sequences</taxon>
        <taxon>metagenomes</taxon>
        <taxon>ecological metagenomes</taxon>
    </lineage>
</organism>
<evidence type="ECO:0000313" key="2">
    <source>
        <dbReference type="EMBL" id="SVB62838.1"/>
    </source>
</evidence>
<protein>
    <recommendedName>
        <fullName evidence="3">Major facilitator superfamily (MFS) profile domain-containing protein</fullName>
    </recommendedName>
</protein>
<evidence type="ECO:0008006" key="3">
    <source>
        <dbReference type="Google" id="ProtNLM"/>
    </source>
</evidence>
<keyword evidence="1" id="KW-0472">Membrane</keyword>
<keyword evidence="1" id="KW-1133">Transmembrane helix</keyword>
<feature type="transmembrane region" description="Helical" evidence="1">
    <location>
        <begin position="36"/>
        <end position="55"/>
    </location>
</feature>
<evidence type="ECO:0000256" key="1">
    <source>
        <dbReference type="SAM" id="Phobius"/>
    </source>
</evidence>
<proteinExistence type="predicted"/>
<sequence length="59" mass="5831">MTVLLGGLAAIFFGIGDLLGGVGVRKSGRPGSAVSMAIVATIVGTAVIGLFMLLMPPES</sequence>
<feature type="non-terminal residue" evidence="2">
    <location>
        <position position="59"/>
    </location>
</feature>
<accession>A0A382FIB1</accession>